<keyword evidence="2" id="KW-1185">Reference proteome</keyword>
<dbReference type="Proteomes" id="UP001234297">
    <property type="component" value="Chromosome 11"/>
</dbReference>
<evidence type="ECO:0000313" key="2">
    <source>
        <dbReference type="Proteomes" id="UP001234297"/>
    </source>
</evidence>
<dbReference type="EMBL" id="CM056819">
    <property type="protein sequence ID" value="KAJ8623749.1"/>
    <property type="molecule type" value="Genomic_DNA"/>
</dbReference>
<evidence type="ECO:0000313" key="1">
    <source>
        <dbReference type="EMBL" id="KAJ8623749.1"/>
    </source>
</evidence>
<gene>
    <name evidence="1" type="ORF">MRB53_032279</name>
</gene>
<name>A0ACC2KRE1_PERAE</name>
<comment type="caution">
    <text evidence="1">The sequence shown here is derived from an EMBL/GenBank/DDBJ whole genome shotgun (WGS) entry which is preliminary data.</text>
</comment>
<organism evidence="1 2">
    <name type="scientific">Persea americana</name>
    <name type="common">Avocado</name>
    <dbReference type="NCBI Taxonomy" id="3435"/>
    <lineage>
        <taxon>Eukaryota</taxon>
        <taxon>Viridiplantae</taxon>
        <taxon>Streptophyta</taxon>
        <taxon>Embryophyta</taxon>
        <taxon>Tracheophyta</taxon>
        <taxon>Spermatophyta</taxon>
        <taxon>Magnoliopsida</taxon>
        <taxon>Magnoliidae</taxon>
        <taxon>Laurales</taxon>
        <taxon>Lauraceae</taxon>
        <taxon>Persea</taxon>
    </lineage>
</organism>
<accession>A0ACC2KRE1</accession>
<sequence>MTGNHWDHDTQRRESWGLGRNAVSRLRSPDQKLGSCSKLVITSNMQFVAVGVTLKFLESLKQRRLILRNSWLDACMKLAAGGYS</sequence>
<protein>
    <submittedName>
        <fullName evidence="1">Uncharacterized protein</fullName>
    </submittedName>
</protein>
<reference evidence="1 2" key="1">
    <citation type="journal article" date="2022" name="Hortic Res">
        <title>A haplotype resolved chromosomal level avocado genome allows analysis of novel avocado genes.</title>
        <authorList>
            <person name="Nath O."/>
            <person name="Fletcher S.J."/>
            <person name="Hayward A."/>
            <person name="Shaw L.M."/>
            <person name="Masouleh A.K."/>
            <person name="Furtado A."/>
            <person name="Henry R.J."/>
            <person name="Mitter N."/>
        </authorList>
    </citation>
    <scope>NUCLEOTIDE SEQUENCE [LARGE SCALE GENOMIC DNA]</scope>
    <source>
        <strain evidence="2">cv. Hass</strain>
    </source>
</reference>
<proteinExistence type="predicted"/>